<organism evidence="1 2">
    <name type="scientific">Trichonephila clavata</name>
    <name type="common">Joro spider</name>
    <name type="synonym">Nephila clavata</name>
    <dbReference type="NCBI Taxonomy" id="2740835"/>
    <lineage>
        <taxon>Eukaryota</taxon>
        <taxon>Metazoa</taxon>
        <taxon>Ecdysozoa</taxon>
        <taxon>Arthropoda</taxon>
        <taxon>Chelicerata</taxon>
        <taxon>Arachnida</taxon>
        <taxon>Araneae</taxon>
        <taxon>Araneomorphae</taxon>
        <taxon>Entelegynae</taxon>
        <taxon>Araneoidea</taxon>
        <taxon>Nephilidae</taxon>
        <taxon>Trichonephila</taxon>
    </lineage>
</organism>
<protein>
    <submittedName>
        <fullName evidence="1">Uncharacterized protein</fullName>
    </submittedName>
</protein>
<comment type="caution">
    <text evidence="1">The sequence shown here is derived from an EMBL/GenBank/DDBJ whole genome shotgun (WGS) entry which is preliminary data.</text>
</comment>
<sequence length="466" mass="52106">MLQHFSSCHKQSYCASIFNTMENTVFLNQMAESFLHKVFMPGSNDLVNIHTLKYRTLNDFMCKLDLTFQGLNQLINTHSPVDPEVAKVIQRWTQKYDGVESILAQDFVKNERLNKLIQTMVKSGQSNIISSLLAIDGLIGPKLNTGPHFDCKKYLQNLKYSLSGEPGRYDREEDDLVKRTHVCAIREVYKELENYQSDIDSKLMYSVYQVMSHILKESAGLELPIGPGIPIPDNVMEACSNIYWANTSWEYFNSLVEILKSKISTPKMKSLLPLLPAIAGLLPLIAAVTGLPLITAVTGLPLTTAVTGLLPLIPARLAGLFPLLPARLAGLFPLLPARLAGLDDLLLLAAILAERLVVLLGERLLERIWAAAGLGDLERFCAAAGLGERLLERFWAADRPAERLLERFWAADRPAERLLERFCAADRPAERFLERFCAAAGLGDLEQFRSDGLADELRERDELPEL</sequence>
<reference evidence="1" key="1">
    <citation type="submission" date="2020-07" db="EMBL/GenBank/DDBJ databases">
        <title>Multicomponent nature underlies the extraordinary mechanical properties of spider dragline silk.</title>
        <authorList>
            <person name="Kono N."/>
            <person name="Nakamura H."/>
            <person name="Mori M."/>
            <person name="Yoshida Y."/>
            <person name="Ohtoshi R."/>
            <person name="Malay A.D."/>
            <person name="Moran D.A.P."/>
            <person name="Tomita M."/>
            <person name="Numata K."/>
            <person name="Arakawa K."/>
        </authorList>
    </citation>
    <scope>NUCLEOTIDE SEQUENCE</scope>
</reference>
<gene>
    <name evidence="1" type="primary">AVEN_257716_1</name>
    <name evidence="1" type="ORF">TNCT_343541</name>
</gene>
<evidence type="ECO:0000313" key="2">
    <source>
        <dbReference type="Proteomes" id="UP000887116"/>
    </source>
</evidence>
<name>A0A8X6M165_TRICU</name>
<dbReference type="Proteomes" id="UP000887116">
    <property type="component" value="Unassembled WGS sequence"/>
</dbReference>
<proteinExistence type="predicted"/>
<accession>A0A8X6M165</accession>
<evidence type="ECO:0000313" key="1">
    <source>
        <dbReference type="EMBL" id="GFR30326.1"/>
    </source>
</evidence>
<dbReference type="EMBL" id="BMAO01039286">
    <property type="protein sequence ID" value="GFR30326.1"/>
    <property type="molecule type" value="Genomic_DNA"/>
</dbReference>
<keyword evidence="2" id="KW-1185">Reference proteome</keyword>
<dbReference type="AlphaFoldDB" id="A0A8X6M165"/>